<evidence type="ECO:0000313" key="1">
    <source>
        <dbReference type="EMBL" id="KZT64374.1"/>
    </source>
</evidence>
<dbReference type="AlphaFoldDB" id="A0A165LG77"/>
<evidence type="ECO:0000313" key="2">
    <source>
        <dbReference type="Proteomes" id="UP000076727"/>
    </source>
</evidence>
<keyword evidence="2" id="KW-1185">Reference proteome</keyword>
<protein>
    <recommendedName>
        <fullName evidence="3">Nucleotidyltransferase family protein</fullName>
    </recommendedName>
</protein>
<name>A0A165LG77_9APHY</name>
<dbReference type="EMBL" id="KV429130">
    <property type="protein sequence ID" value="KZT64374.1"/>
    <property type="molecule type" value="Genomic_DNA"/>
</dbReference>
<dbReference type="OrthoDB" id="2776971at2759"/>
<dbReference type="Proteomes" id="UP000076727">
    <property type="component" value="Unassembled WGS sequence"/>
</dbReference>
<gene>
    <name evidence="1" type="ORF">DAEQUDRAFT_815000</name>
</gene>
<sequence length="216" mass="23829">MKLLTSTQTSGDVFTDKLRKDVSAHLTGILAQAGIGPIILWGEWAMLYYGVPVSQNHIHILVPDDQLEIAYKTLLEAGYRDSPQEFIPPVNSLDPNLRWEELGCPAYRVVATGNVLNGPVLIQNYSAAGGIFGEEDLSLFEQCAGLSIPPLSIIAQSFLRMYFKLAASKPKSRTRSMLGVWCAYVKFYGYSPLGTEAMSGVPGIDDAMVQYWERGY</sequence>
<organism evidence="1 2">
    <name type="scientific">Daedalea quercina L-15889</name>
    <dbReference type="NCBI Taxonomy" id="1314783"/>
    <lineage>
        <taxon>Eukaryota</taxon>
        <taxon>Fungi</taxon>
        <taxon>Dikarya</taxon>
        <taxon>Basidiomycota</taxon>
        <taxon>Agaricomycotina</taxon>
        <taxon>Agaricomycetes</taxon>
        <taxon>Polyporales</taxon>
        <taxon>Fomitopsis</taxon>
    </lineage>
</organism>
<accession>A0A165LG77</accession>
<reference evidence="1 2" key="1">
    <citation type="journal article" date="2016" name="Mol. Biol. Evol.">
        <title>Comparative Genomics of Early-Diverging Mushroom-Forming Fungi Provides Insights into the Origins of Lignocellulose Decay Capabilities.</title>
        <authorList>
            <person name="Nagy L.G."/>
            <person name="Riley R."/>
            <person name="Tritt A."/>
            <person name="Adam C."/>
            <person name="Daum C."/>
            <person name="Floudas D."/>
            <person name="Sun H."/>
            <person name="Yadav J.S."/>
            <person name="Pangilinan J."/>
            <person name="Larsson K.H."/>
            <person name="Matsuura K."/>
            <person name="Barry K."/>
            <person name="Labutti K."/>
            <person name="Kuo R."/>
            <person name="Ohm R.A."/>
            <person name="Bhattacharya S.S."/>
            <person name="Shirouzu T."/>
            <person name="Yoshinaga Y."/>
            <person name="Martin F.M."/>
            <person name="Grigoriev I.V."/>
            <person name="Hibbett D.S."/>
        </authorList>
    </citation>
    <scope>NUCLEOTIDE SEQUENCE [LARGE SCALE GENOMIC DNA]</scope>
    <source>
        <strain evidence="1 2">L-15889</strain>
    </source>
</reference>
<evidence type="ECO:0008006" key="3">
    <source>
        <dbReference type="Google" id="ProtNLM"/>
    </source>
</evidence>
<proteinExistence type="predicted"/>